<keyword evidence="3" id="KW-1185">Reference proteome</keyword>
<dbReference type="EMBL" id="ASPP01020603">
    <property type="protein sequence ID" value="ETO13437.1"/>
    <property type="molecule type" value="Genomic_DNA"/>
</dbReference>
<feature type="compositionally biased region" description="Basic and acidic residues" evidence="1">
    <location>
        <begin position="158"/>
        <end position="168"/>
    </location>
</feature>
<dbReference type="Proteomes" id="UP000023152">
    <property type="component" value="Unassembled WGS sequence"/>
</dbReference>
<feature type="region of interest" description="Disordered" evidence="1">
    <location>
        <begin position="158"/>
        <end position="219"/>
    </location>
</feature>
<organism evidence="2 3">
    <name type="scientific">Reticulomyxa filosa</name>
    <dbReference type="NCBI Taxonomy" id="46433"/>
    <lineage>
        <taxon>Eukaryota</taxon>
        <taxon>Sar</taxon>
        <taxon>Rhizaria</taxon>
        <taxon>Retaria</taxon>
        <taxon>Foraminifera</taxon>
        <taxon>Monothalamids</taxon>
        <taxon>Reticulomyxidae</taxon>
        <taxon>Reticulomyxa</taxon>
    </lineage>
</organism>
<dbReference type="AlphaFoldDB" id="X6MJ39"/>
<gene>
    <name evidence="2" type="ORF">RFI_23937</name>
</gene>
<sequence>MGKGEERKRLVITIEVLNAKEIFSAEVKKRLGIAYYLCCGVWTVGNANKYCACCCLCFTERELTEQIGMQVMYTRIEKNKLWSLPTSNYVSKKLTENNLANELCMVGDNKFQLLVRKVSNMKQMAMKTLLKNKIDKALAERGIKFLLKVERMQTMAHKDTDELKEDNKTTSTVSESSSFDTRSSKINSVASTRTTMTSKDTLASNKRPELTPLKQDEES</sequence>
<evidence type="ECO:0000313" key="2">
    <source>
        <dbReference type="EMBL" id="ETO13437.1"/>
    </source>
</evidence>
<protein>
    <submittedName>
        <fullName evidence="2">Uncharacterized protein</fullName>
    </submittedName>
</protein>
<proteinExistence type="predicted"/>
<reference evidence="2 3" key="1">
    <citation type="journal article" date="2013" name="Curr. Biol.">
        <title>The Genome of the Foraminiferan Reticulomyxa filosa.</title>
        <authorList>
            <person name="Glockner G."/>
            <person name="Hulsmann N."/>
            <person name="Schleicher M."/>
            <person name="Noegel A.A."/>
            <person name="Eichinger L."/>
            <person name="Gallinger C."/>
            <person name="Pawlowski J."/>
            <person name="Sierra R."/>
            <person name="Euteneuer U."/>
            <person name="Pillet L."/>
            <person name="Moustafa A."/>
            <person name="Platzer M."/>
            <person name="Groth M."/>
            <person name="Szafranski K."/>
            <person name="Schliwa M."/>
        </authorList>
    </citation>
    <scope>NUCLEOTIDE SEQUENCE [LARGE SCALE GENOMIC DNA]</scope>
</reference>
<accession>X6MJ39</accession>
<feature type="compositionally biased region" description="Polar residues" evidence="1">
    <location>
        <begin position="169"/>
        <end position="204"/>
    </location>
</feature>
<feature type="compositionally biased region" description="Basic and acidic residues" evidence="1">
    <location>
        <begin position="206"/>
        <end position="219"/>
    </location>
</feature>
<evidence type="ECO:0000256" key="1">
    <source>
        <dbReference type="SAM" id="MobiDB-lite"/>
    </source>
</evidence>
<name>X6MJ39_RETFI</name>
<evidence type="ECO:0000313" key="3">
    <source>
        <dbReference type="Proteomes" id="UP000023152"/>
    </source>
</evidence>
<comment type="caution">
    <text evidence="2">The sequence shown here is derived from an EMBL/GenBank/DDBJ whole genome shotgun (WGS) entry which is preliminary data.</text>
</comment>